<dbReference type="Proteomes" id="UP000288805">
    <property type="component" value="Unassembled WGS sequence"/>
</dbReference>
<gene>
    <name evidence="2" type="ORF">CK203_083142</name>
</gene>
<organism evidence="2 3">
    <name type="scientific">Vitis vinifera</name>
    <name type="common">Grape</name>
    <dbReference type="NCBI Taxonomy" id="29760"/>
    <lineage>
        <taxon>Eukaryota</taxon>
        <taxon>Viridiplantae</taxon>
        <taxon>Streptophyta</taxon>
        <taxon>Embryophyta</taxon>
        <taxon>Tracheophyta</taxon>
        <taxon>Spermatophyta</taxon>
        <taxon>Magnoliopsida</taxon>
        <taxon>eudicotyledons</taxon>
        <taxon>Gunneridae</taxon>
        <taxon>Pentapetalae</taxon>
        <taxon>rosids</taxon>
        <taxon>Vitales</taxon>
        <taxon>Vitaceae</taxon>
        <taxon>Viteae</taxon>
        <taxon>Vitis</taxon>
    </lineage>
</organism>
<name>A0A438DWH5_VITVI</name>
<feature type="compositionally biased region" description="Low complexity" evidence="1">
    <location>
        <begin position="67"/>
        <end position="79"/>
    </location>
</feature>
<feature type="region of interest" description="Disordered" evidence="1">
    <location>
        <begin position="67"/>
        <end position="92"/>
    </location>
</feature>
<evidence type="ECO:0000313" key="3">
    <source>
        <dbReference type="Proteomes" id="UP000288805"/>
    </source>
</evidence>
<dbReference type="AlphaFoldDB" id="A0A438DWH5"/>
<proteinExistence type="predicted"/>
<dbReference type="EMBL" id="QGNW01001469">
    <property type="protein sequence ID" value="RVW39841.1"/>
    <property type="molecule type" value="Genomic_DNA"/>
</dbReference>
<evidence type="ECO:0000313" key="2">
    <source>
        <dbReference type="EMBL" id="RVW39841.1"/>
    </source>
</evidence>
<reference evidence="2 3" key="1">
    <citation type="journal article" date="2018" name="PLoS Genet.">
        <title>Population sequencing reveals clonal diversity and ancestral inbreeding in the grapevine cultivar Chardonnay.</title>
        <authorList>
            <person name="Roach M.J."/>
            <person name="Johnson D.L."/>
            <person name="Bohlmann J."/>
            <person name="van Vuuren H.J."/>
            <person name="Jones S.J."/>
            <person name="Pretorius I.S."/>
            <person name="Schmidt S.A."/>
            <person name="Borneman A.R."/>
        </authorList>
    </citation>
    <scope>NUCLEOTIDE SEQUENCE [LARGE SCALE GENOMIC DNA]</scope>
    <source>
        <strain evidence="3">cv. Chardonnay</strain>
        <tissue evidence="2">Leaf</tissue>
    </source>
</reference>
<accession>A0A438DWH5</accession>
<evidence type="ECO:0000256" key="1">
    <source>
        <dbReference type="SAM" id="MobiDB-lite"/>
    </source>
</evidence>
<sequence length="114" mass="12690">MKLKLHDMEAKNDRITEKDYLDILDILAEEFGVNVECMLSEEVHIESSSKDIKDSFKGALNSYQEVDSTSVSQSSRPSVANASASGYDGLRGGIDDEVIMREKILGNENKVNIY</sequence>
<protein>
    <submittedName>
        <fullName evidence="2">Uncharacterized protein</fullName>
    </submittedName>
</protein>
<comment type="caution">
    <text evidence="2">The sequence shown here is derived from an EMBL/GenBank/DDBJ whole genome shotgun (WGS) entry which is preliminary data.</text>
</comment>